<keyword evidence="4 6" id="KW-1133">Transmembrane helix</keyword>
<name>A0A6M8BNJ2_9CYAN</name>
<reference evidence="7 8" key="1">
    <citation type="submission" date="2020-05" db="EMBL/GenBank/DDBJ databases">
        <title>Complete genome sequence of of a novel Thermoleptolyngbya strain isolated from hot springs of Ganzi, Sichuan China.</title>
        <authorList>
            <person name="Tang J."/>
            <person name="Daroch M."/>
            <person name="Li L."/>
            <person name="Waleron K."/>
            <person name="Waleron M."/>
            <person name="Waleron M."/>
        </authorList>
    </citation>
    <scope>NUCLEOTIDE SEQUENCE [LARGE SCALE GENOMIC DNA]</scope>
    <source>
        <strain evidence="7 8">PKUAC-SCTA183</strain>
    </source>
</reference>
<feature type="transmembrane region" description="Helical" evidence="6">
    <location>
        <begin position="313"/>
        <end position="331"/>
    </location>
</feature>
<sequence length="337" mass="38036">MKRLVSILVSGVILLLIYWKIDFSGLIRVFRECDRPWMAISLGMVIPLAMLTAGRLQMLMPGTGGRGYEPEPELIPDPWDLKPDPARLSFWEANQLILAASSLNMVLPSKMGDIAKAYFMRDRGHLTGFLALSLVVFEKACDMLSLLLWCVFGLLLYPQKDWLFWVMTVSVLSGLVLGLLLLGWPRFAQFFFRQAERIAPKKMGKKLVTLSHSWQEMHDYFWGDRPRLAKISAMSIFIWFLHLLQIWFFILALRAWVPFVTNLALSPLAILAGLLPLTFAGVGTRDAALILFYAPYFNAATAAALGVLCTSRYFIPAIAGLPFLGQYLSVAREIRRG</sequence>
<dbReference type="Proteomes" id="UP000505210">
    <property type="component" value="Chromosome"/>
</dbReference>
<keyword evidence="2" id="KW-1003">Cell membrane</keyword>
<comment type="subcellular location">
    <subcellularLocation>
        <location evidence="1">Cell membrane</location>
        <topology evidence="1">Multi-pass membrane protein</topology>
    </subcellularLocation>
</comment>
<protein>
    <submittedName>
        <fullName evidence="7">Flippase-like domain-containing protein</fullName>
    </submittedName>
</protein>
<evidence type="ECO:0000256" key="5">
    <source>
        <dbReference type="ARBA" id="ARBA00023136"/>
    </source>
</evidence>
<keyword evidence="8" id="KW-1185">Reference proteome</keyword>
<dbReference type="EMBL" id="CP053661">
    <property type="protein sequence ID" value="QKD84343.1"/>
    <property type="molecule type" value="Genomic_DNA"/>
</dbReference>
<proteinExistence type="predicted"/>
<feature type="transmembrane region" description="Helical" evidence="6">
    <location>
        <begin position="263"/>
        <end position="282"/>
    </location>
</feature>
<accession>A0A6M8BNJ2</accession>
<evidence type="ECO:0000256" key="4">
    <source>
        <dbReference type="ARBA" id="ARBA00022989"/>
    </source>
</evidence>
<organism evidence="7 8">
    <name type="scientific">Thermoleptolyngbya sichuanensis A183</name>
    <dbReference type="NCBI Taxonomy" id="2737172"/>
    <lineage>
        <taxon>Bacteria</taxon>
        <taxon>Bacillati</taxon>
        <taxon>Cyanobacteriota</taxon>
        <taxon>Cyanophyceae</taxon>
        <taxon>Oculatellales</taxon>
        <taxon>Oculatellaceae</taxon>
        <taxon>Thermoleptolyngbya</taxon>
        <taxon>Thermoleptolyngbya sichuanensis</taxon>
    </lineage>
</organism>
<dbReference type="Pfam" id="PF03706">
    <property type="entry name" value="LPG_synthase_TM"/>
    <property type="match status" value="1"/>
</dbReference>
<dbReference type="PANTHER" id="PTHR40277">
    <property type="entry name" value="BLL5419 PROTEIN"/>
    <property type="match status" value="1"/>
</dbReference>
<feature type="transmembrane region" description="Helical" evidence="6">
    <location>
        <begin position="128"/>
        <end position="156"/>
    </location>
</feature>
<evidence type="ECO:0000313" key="8">
    <source>
        <dbReference type="Proteomes" id="UP000505210"/>
    </source>
</evidence>
<dbReference type="NCBIfam" id="TIGR00374">
    <property type="entry name" value="flippase-like domain"/>
    <property type="match status" value="1"/>
</dbReference>
<evidence type="ECO:0000256" key="1">
    <source>
        <dbReference type="ARBA" id="ARBA00004651"/>
    </source>
</evidence>
<evidence type="ECO:0000256" key="3">
    <source>
        <dbReference type="ARBA" id="ARBA00022692"/>
    </source>
</evidence>
<dbReference type="PANTHER" id="PTHR40277:SF1">
    <property type="entry name" value="BLL5419 PROTEIN"/>
    <property type="match status" value="1"/>
</dbReference>
<evidence type="ECO:0000256" key="6">
    <source>
        <dbReference type="SAM" id="Phobius"/>
    </source>
</evidence>
<feature type="transmembrane region" description="Helical" evidence="6">
    <location>
        <begin position="162"/>
        <end position="184"/>
    </location>
</feature>
<dbReference type="AlphaFoldDB" id="A0A6M8BNJ2"/>
<evidence type="ECO:0000256" key="2">
    <source>
        <dbReference type="ARBA" id="ARBA00022475"/>
    </source>
</evidence>
<dbReference type="InterPro" id="IPR022791">
    <property type="entry name" value="L-PG_synthase/AglD"/>
</dbReference>
<keyword evidence="5 6" id="KW-0472">Membrane</keyword>
<feature type="transmembrane region" description="Helical" evidence="6">
    <location>
        <begin position="37"/>
        <end position="56"/>
    </location>
</feature>
<feature type="transmembrane region" description="Helical" evidence="6">
    <location>
        <begin position="289"/>
        <end position="307"/>
    </location>
</feature>
<feature type="transmembrane region" description="Helical" evidence="6">
    <location>
        <begin position="236"/>
        <end position="257"/>
    </location>
</feature>
<evidence type="ECO:0000313" key="7">
    <source>
        <dbReference type="EMBL" id="QKD84343.1"/>
    </source>
</evidence>
<feature type="transmembrane region" description="Helical" evidence="6">
    <location>
        <begin position="6"/>
        <end position="30"/>
    </location>
</feature>
<keyword evidence="3 6" id="KW-0812">Transmembrane</keyword>
<dbReference type="KEGG" id="theu:HPC62_21125"/>
<gene>
    <name evidence="7" type="ORF">HPC62_21125</name>
</gene>
<dbReference type="GO" id="GO:0005886">
    <property type="term" value="C:plasma membrane"/>
    <property type="evidence" value="ECO:0007669"/>
    <property type="project" value="UniProtKB-SubCell"/>
</dbReference>
<dbReference type="RefSeq" id="WP_172358387.1">
    <property type="nucleotide sequence ID" value="NZ_CP053661.1"/>
</dbReference>